<dbReference type="PANTHER" id="PTHR46268">
    <property type="entry name" value="STRESS RESPONSE PROTEIN NHAX"/>
    <property type="match status" value="1"/>
</dbReference>
<dbReference type="Pfam" id="PF00582">
    <property type="entry name" value="Usp"/>
    <property type="match status" value="1"/>
</dbReference>
<dbReference type="Gene3D" id="3.40.50.620">
    <property type="entry name" value="HUPs"/>
    <property type="match status" value="1"/>
</dbReference>
<dbReference type="InterPro" id="IPR006015">
    <property type="entry name" value="Universal_stress_UspA"/>
</dbReference>
<dbReference type="Proteomes" id="UP000244727">
    <property type="component" value="Chromosome"/>
</dbReference>
<proteinExistence type="inferred from homology"/>
<evidence type="ECO:0000313" key="3">
    <source>
        <dbReference type="EMBL" id="AWB26658.1"/>
    </source>
</evidence>
<keyword evidence="4" id="KW-1185">Reference proteome</keyword>
<dbReference type="KEGG" id="harc:HARCEL1_02490"/>
<reference evidence="3 4" key="1">
    <citation type="submission" date="2018-04" db="EMBL/GenBank/DDBJ databases">
        <title>Halococcoides cellulosivorans gen. nov., sp. nov., an extremely halophilic cellulose-utilizing haloarchaeon from hypersaline lakes.</title>
        <authorList>
            <person name="Sorokin D.Y."/>
            <person name="Toshchakov S.V."/>
            <person name="Samarov N.I."/>
            <person name="Korzhenkov A."/>
            <person name="Kublanov I.V."/>
        </authorList>
    </citation>
    <scope>NUCLEOTIDE SEQUENCE [LARGE SCALE GENOMIC DNA]</scope>
    <source>
        <strain evidence="3 4">HArcel1</strain>
    </source>
</reference>
<name>A0A2R4WYP8_9EURY</name>
<evidence type="ECO:0000313" key="4">
    <source>
        <dbReference type="Proteomes" id="UP000244727"/>
    </source>
</evidence>
<accession>A0A2R4WYP8</accession>
<dbReference type="InterPro" id="IPR014729">
    <property type="entry name" value="Rossmann-like_a/b/a_fold"/>
</dbReference>
<dbReference type="GeneID" id="36511339"/>
<sequence>MYDRILVPTDGSAEMETVIDHAVNLAQDHGATLHAVYIVDTATMGRMPVDSSWDSLAEMLREDGERALATVEDRAGDVPVERELREGAPSRAIVEYAEACDADVIVMGTHGRGGIDRLLLGSVAERVVRTATVPVLVVPVRTAVDETTERD</sequence>
<dbReference type="RefSeq" id="WP_108381027.1">
    <property type="nucleotide sequence ID" value="NZ_CP028858.1"/>
</dbReference>
<feature type="domain" description="UspA" evidence="2">
    <location>
        <begin position="1"/>
        <end position="139"/>
    </location>
</feature>
<evidence type="ECO:0000259" key="2">
    <source>
        <dbReference type="Pfam" id="PF00582"/>
    </source>
</evidence>
<dbReference type="CDD" id="cd00293">
    <property type="entry name" value="USP-like"/>
    <property type="match status" value="1"/>
</dbReference>
<protein>
    <submittedName>
        <fullName evidence="3">Stress response protein</fullName>
    </submittedName>
</protein>
<organism evidence="3 4">
    <name type="scientific">Halococcoides cellulosivorans</name>
    <dbReference type="NCBI Taxonomy" id="1679096"/>
    <lineage>
        <taxon>Archaea</taxon>
        <taxon>Methanobacteriati</taxon>
        <taxon>Methanobacteriota</taxon>
        <taxon>Stenosarchaea group</taxon>
        <taxon>Halobacteria</taxon>
        <taxon>Halobacteriales</taxon>
        <taxon>Haloarculaceae</taxon>
        <taxon>Halococcoides</taxon>
    </lineage>
</organism>
<dbReference type="SUPFAM" id="SSF52402">
    <property type="entry name" value="Adenine nucleotide alpha hydrolases-like"/>
    <property type="match status" value="1"/>
</dbReference>
<dbReference type="PRINTS" id="PR01438">
    <property type="entry name" value="UNVRSLSTRESS"/>
</dbReference>
<comment type="similarity">
    <text evidence="1">Belongs to the universal stress protein A family.</text>
</comment>
<evidence type="ECO:0000256" key="1">
    <source>
        <dbReference type="ARBA" id="ARBA00008791"/>
    </source>
</evidence>
<dbReference type="PIRSF" id="PIRSF006276">
    <property type="entry name" value="UspA"/>
    <property type="match status" value="1"/>
</dbReference>
<dbReference type="InterPro" id="IPR006016">
    <property type="entry name" value="UspA"/>
</dbReference>
<dbReference type="AlphaFoldDB" id="A0A2R4WYP8"/>
<gene>
    <name evidence="3" type="ORF">HARCEL1_02490</name>
</gene>
<dbReference type="EMBL" id="CP028858">
    <property type="protein sequence ID" value="AWB26658.1"/>
    <property type="molecule type" value="Genomic_DNA"/>
</dbReference>
<dbReference type="PANTHER" id="PTHR46268:SF6">
    <property type="entry name" value="UNIVERSAL STRESS PROTEIN UP12"/>
    <property type="match status" value="1"/>
</dbReference>